<feature type="compositionally biased region" description="Low complexity" evidence="1">
    <location>
        <begin position="27"/>
        <end position="47"/>
    </location>
</feature>
<name>A0ABU0K3C2_9BACL</name>
<comment type="caution">
    <text evidence="3">The sequence shown here is derived from an EMBL/GenBank/DDBJ whole genome shotgun (WGS) entry which is preliminary data.</text>
</comment>
<dbReference type="EMBL" id="JAUSWM010000005">
    <property type="protein sequence ID" value="MDQ0483857.1"/>
    <property type="molecule type" value="Genomic_DNA"/>
</dbReference>
<feature type="region of interest" description="Disordered" evidence="1">
    <location>
        <begin position="27"/>
        <end position="78"/>
    </location>
</feature>
<dbReference type="PROSITE" id="PS51257">
    <property type="entry name" value="PROKAR_LIPOPROTEIN"/>
    <property type="match status" value="1"/>
</dbReference>
<organism evidence="3 4">
    <name type="scientific">Guptibacillus hwajinpoensis</name>
    <dbReference type="NCBI Taxonomy" id="208199"/>
    <lineage>
        <taxon>Bacteria</taxon>
        <taxon>Bacillati</taxon>
        <taxon>Bacillota</taxon>
        <taxon>Bacilli</taxon>
        <taxon>Bacillales</taxon>
        <taxon>Guptibacillaceae</taxon>
        <taxon>Guptibacillus</taxon>
    </lineage>
</organism>
<feature type="chain" id="PRO_5047021610" evidence="2">
    <location>
        <begin position="21"/>
        <end position="175"/>
    </location>
</feature>
<dbReference type="GeneID" id="301327296"/>
<evidence type="ECO:0000313" key="4">
    <source>
        <dbReference type="Proteomes" id="UP001226720"/>
    </source>
</evidence>
<dbReference type="Proteomes" id="UP001226720">
    <property type="component" value="Unassembled WGS sequence"/>
</dbReference>
<protein>
    <submittedName>
        <fullName evidence="3">Uncharacterized protein</fullName>
    </submittedName>
</protein>
<keyword evidence="4" id="KW-1185">Reference proteome</keyword>
<proteinExistence type="predicted"/>
<keyword evidence="2" id="KW-0732">Signal</keyword>
<accession>A0ABU0K3C2</accession>
<gene>
    <name evidence="3" type="ORF">QO000_002841</name>
</gene>
<reference evidence="3" key="1">
    <citation type="submission" date="2023-07" db="EMBL/GenBank/DDBJ databases">
        <title>Genomic Encyclopedia of Type Strains, Phase IV (KMG-IV): sequencing the most valuable type-strain genomes for metagenomic binning, comparative biology and taxonomic classification.</title>
        <authorList>
            <person name="Goeker M."/>
        </authorList>
    </citation>
    <scope>NUCLEOTIDE SEQUENCE [LARGE SCALE GENOMIC DNA]</scope>
    <source>
        <strain evidence="3">JSM 076093</strain>
    </source>
</reference>
<feature type="signal peptide" evidence="2">
    <location>
        <begin position="1"/>
        <end position="20"/>
    </location>
</feature>
<evidence type="ECO:0000256" key="2">
    <source>
        <dbReference type="SAM" id="SignalP"/>
    </source>
</evidence>
<evidence type="ECO:0000313" key="3">
    <source>
        <dbReference type="EMBL" id="MDQ0483857.1"/>
    </source>
</evidence>
<dbReference type="RefSeq" id="WP_301551748.1">
    <property type="nucleotide sequence ID" value="NZ_JAQRMZ010000004.1"/>
</dbReference>
<evidence type="ECO:0000256" key="1">
    <source>
        <dbReference type="SAM" id="MobiDB-lite"/>
    </source>
</evidence>
<sequence length="175" mass="18934">MEKKLPILLASCLMAGTLLAGCGTNGAEENSNQTENNANNAGMDNNAVTEDSAGGEGAGDTSTDGGMEEDGSANLNEGIDTVLTHLEELKSTLENTSDDFGKINEQGMSIDSSWDEIESQIEENYADDYKTIEESLYPLIDESKKDEPDADKMNELLDETMEKMNTFKEKLTASE</sequence>